<dbReference type="KEGG" id="chu:CHU_2602"/>
<dbReference type="Gene3D" id="3.20.20.80">
    <property type="entry name" value="Glycosidases"/>
    <property type="match status" value="3"/>
</dbReference>
<dbReference type="NCBIfam" id="TIGR02401">
    <property type="entry name" value="trehalose_TreY"/>
    <property type="match status" value="1"/>
</dbReference>
<dbReference type="PANTHER" id="PTHR10357:SF216">
    <property type="entry name" value="MALTOOLIGOSYL TREHALOSE SYNTHASE-RELATED"/>
    <property type="match status" value="1"/>
</dbReference>
<dbReference type="SUPFAM" id="SSF51445">
    <property type="entry name" value="(Trans)glycosidases"/>
    <property type="match status" value="1"/>
</dbReference>
<evidence type="ECO:0000259" key="1">
    <source>
        <dbReference type="SMART" id="SM00642"/>
    </source>
</evidence>
<dbReference type="AlphaFoldDB" id="A0A6N4STZ3"/>
<dbReference type="Proteomes" id="UP000001822">
    <property type="component" value="Chromosome"/>
</dbReference>
<dbReference type="RefSeq" id="WP_011585965.1">
    <property type="nucleotide sequence ID" value="NC_008255.1"/>
</dbReference>
<dbReference type="PANTHER" id="PTHR10357">
    <property type="entry name" value="ALPHA-AMYLASE FAMILY MEMBER"/>
    <property type="match status" value="1"/>
</dbReference>
<organism evidence="2 3">
    <name type="scientific">Cytophaga hutchinsonii (strain ATCC 33406 / DSM 1761 / CIP 103989 / NBRC 15051 / NCIMB 9469 / D465)</name>
    <dbReference type="NCBI Taxonomy" id="269798"/>
    <lineage>
        <taxon>Bacteria</taxon>
        <taxon>Pseudomonadati</taxon>
        <taxon>Bacteroidota</taxon>
        <taxon>Cytophagia</taxon>
        <taxon>Cytophagales</taxon>
        <taxon>Cytophagaceae</taxon>
        <taxon>Cytophaga</taxon>
    </lineage>
</organism>
<dbReference type="Pfam" id="PF00128">
    <property type="entry name" value="Alpha-amylase"/>
    <property type="match status" value="1"/>
</dbReference>
<dbReference type="Gene3D" id="3.30.1590.10">
    <property type="entry name" value="Maltooligosyl trehalose synthase, domain 2"/>
    <property type="match status" value="1"/>
</dbReference>
<gene>
    <name evidence="2" type="primary">treC</name>
    <name evidence="2" type="ordered locus">CHU_2602</name>
</gene>
<feature type="domain" description="Glycosyl hydrolase family 13 catalytic" evidence="1">
    <location>
        <begin position="18"/>
        <end position="494"/>
    </location>
</feature>
<dbReference type="InterPro" id="IPR006047">
    <property type="entry name" value="GH13_cat_dom"/>
</dbReference>
<protein>
    <submittedName>
        <fullName evidence="2">Maltooligosyl trehalose synthase</fullName>
        <ecNumber evidence="2">5.4.99.15</ecNumber>
    </submittedName>
</protein>
<dbReference type="CDD" id="cd11336">
    <property type="entry name" value="AmyAc_MTSase"/>
    <property type="match status" value="1"/>
</dbReference>
<reference evidence="2 3" key="1">
    <citation type="journal article" date="2007" name="Appl. Environ. Microbiol.">
        <title>Genome sequence of the cellulolytic gliding bacterium Cytophaga hutchinsonii.</title>
        <authorList>
            <person name="Xie G."/>
            <person name="Bruce D.C."/>
            <person name="Challacombe J.F."/>
            <person name="Chertkov O."/>
            <person name="Detter J.C."/>
            <person name="Gilna P."/>
            <person name="Han C.S."/>
            <person name="Lucas S."/>
            <person name="Misra M."/>
            <person name="Myers G.L."/>
            <person name="Richardson P."/>
            <person name="Tapia R."/>
            <person name="Thayer N."/>
            <person name="Thompson L.S."/>
            <person name="Brettin T.S."/>
            <person name="Henrissat B."/>
            <person name="Wilson D.B."/>
            <person name="McBride M.J."/>
        </authorList>
    </citation>
    <scope>NUCLEOTIDE SEQUENCE [LARGE SCALE GENOMIC DNA]</scope>
    <source>
        <strain evidence="3">ATCC 33406 / DSM 1761 / CIP 103989 / NBRC 15051 / NCIMB 9469 / D465</strain>
    </source>
</reference>
<dbReference type="GO" id="GO:0005992">
    <property type="term" value="P:trehalose biosynthetic process"/>
    <property type="evidence" value="ECO:0007669"/>
    <property type="project" value="TreeGrafter"/>
</dbReference>
<dbReference type="EC" id="5.4.99.15" evidence="2"/>
<sequence>MNTFATTISPDSFLNIGSVSPVYFPASTYRVQLNHTFTFKDLQAQIPYLSQLGISTIYAAPITTSSKDSAHGYDVTDFTAINPQIGTLEQLKELSAVLKQHNMSWVQDIVPNHMCFSTENIRLMDVLERGNHSSYYRFFDINWEHPDSLGKLIIPTLGTDIDAAIESGDIHVAFTDTGFSLMYFETGYPISITAYPVLISLLENKHIHEDFVREIKTYLDQAATASFEAFKKFKTEFSEKIKNDDNYSLEAEWLTKKCNKDKHILKALVLQQYYSLVHWKTSDSKMNYRRFFTINNLICLRMEEESVFNEYHSLTAYLYKENIIQGVRVDHIDGLYDPKQYLQRLRNLLGEHCYIIAEKILEYNEDFAKDWNIEGTSGYEFLSFTNRVLTDQQGAEEIRSEYFDFIQRHEHYDDMVYEKKHTFLYDHMQGELDNLMTLINQLHVLPAGTDQKVFRKSLAVFMAAFPIYRIYPDRLPLIPEAFKIVETAYNIAIQHEPTLKATLHIIKNLFEYDEEQCDQKLTFIRKLMQFTGPLAAKGVEDTTFYIYNPLISHNEVGDAPCELGISIDSFHDKMLSRLANNPYSLNATSTHDTKRGEDARMRINVLSHLQTEWKVLLHQWHQENNGFIQHINDQPAPSLNDEYFIYQSLIGAFPENMLVTDEFITRTKNFVVKALKEAKVHTNYTQANDTYEHACTEFISSVLDSGHAFLKTFVPFVEKAIKYGAAYSLAQTIIKITAPGIPDIYQGSELWDISYVDPDNRRPVDYSFRKDLLAKIQSMENDRTKLLNFISQNRFIGAEKLFATWQLLELRNDLQDVFLFGTYTPVSVTSETGKKVIAYVRSYQNKHVLVIIPVGFEVAGETYSQRSWKDMIAQLPDGLPDKWMNVFTAETYPILKSITVAAACKTFPVAVFKSVQ</sequence>
<evidence type="ECO:0000313" key="2">
    <source>
        <dbReference type="EMBL" id="ABG59855.1"/>
    </source>
</evidence>
<keyword evidence="3" id="KW-1185">Reference proteome</keyword>
<dbReference type="InterPro" id="IPR012767">
    <property type="entry name" value="Trehalose_TreY"/>
</dbReference>
<name>A0A6N4STZ3_CYTH3</name>
<keyword evidence="2" id="KW-0413">Isomerase</keyword>
<dbReference type="SMART" id="SM00642">
    <property type="entry name" value="Aamy"/>
    <property type="match status" value="1"/>
</dbReference>
<dbReference type="GO" id="GO:0047470">
    <property type="term" value="F:(1,4)-alpha-D-glucan 1-alpha-D-glucosylmutase activity"/>
    <property type="evidence" value="ECO:0007669"/>
    <property type="project" value="UniProtKB-EC"/>
</dbReference>
<dbReference type="OrthoDB" id="9811841at2"/>
<dbReference type="InterPro" id="IPR017853">
    <property type="entry name" value="GH"/>
</dbReference>
<dbReference type="EMBL" id="CP000383">
    <property type="protein sequence ID" value="ABG59855.1"/>
    <property type="molecule type" value="Genomic_DNA"/>
</dbReference>
<evidence type="ECO:0000313" key="3">
    <source>
        <dbReference type="Proteomes" id="UP000001822"/>
    </source>
</evidence>
<dbReference type="GO" id="GO:0030980">
    <property type="term" value="P:alpha-glucan catabolic process"/>
    <property type="evidence" value="ECO:0007669"/>
    <property type="project" value="TreeGrafter"/>
</dbReference>
<proteinExistence type="predicted"/>
<accession>A0A6N4STZ3</accession>